<evidence type="ECO:0000256" key="2">
    <source>
        <dbReference type="SAM" id="Phobius"/>
    </source>
</evidence>
<organism evidence="4 5">
    <name type="scientific">Astrephomene gubernaculifera</name>
    <dbReference type="NCBI Taxonomy" id="47775"/>
    <lineage>
        <taxon>Eukaryota</taxon>
        <taxon>Viridiplantae</taxon>
        <taxon>Chlorophyta</taxon>
        <taxon>core chlorophytes</taxon>
        <taxon>Chlorophyceae</taxon>
        <taxon>CS clade</taxon>
        <taxon>Chlamydomonadales</taxon>
        <taxon>Astrephomenaceae</taxon>
        <taxon>Astrephomene</taxon>
    </lineage>
</organism>
<evidence type="ECO:0000256" key="1">
    <source>
        <dbReference type="SAM" id="MobiDB-lite"/>
    </source>
</evidence>
<feature type="compositionally biased region" description="Low complexity" evidence="1">
    <location>
        <begin position="1264"/>
        <end position="1293"/>
    </location>
</feature>
<evidence type="ECO:0000256" key="3">
    <source>
        <dbReference type="SAM" id="SignalP"/>
    </source>
</evidence>
<feature type="compositionally biased region" description="Pro residues" evidence="1">
    <location>
        <begin position="37"/>
        <end position="138"/>
    </location>
</feature>
<feature type="compositionally biased region" description="Polar residues" evidence="1">
    <location>
        <begin position="1312"/>
        <end position="1324"/>
    </location>
</feature>
<feature type="transmembrane region" description="Helical" evidence="2">
    <location>
        <begin position="820"/>
        <end position="842"/>
    </location>
</feature>
<feature type="region of interest" description="Disordered" evidence="1">
    <location>
        <begin position="1445"/>
        <end position="1466"/>
    </location>
</feature>
<evidence type="ECO:0000313" key="5">
    <source>
        <dbReference type="Proteomes" id="UP001054857"/>
    </source>
</evidence>
<feature type="transmembrane region" description="Helical" evidence="2">
    <location>
        <begin position="854"/>
        <end position="880"/>
    </location>
</feature>
<feature type="compositionally biased region" description="Low complexity" evidence="1">
    <location>
        <begin position="1214"/>
        <end position="1224"/>
    </location>
</feature>
<dbReference type="EMBL" id="BMAR01000011">
    <property type="protein sequence ID" value="GFR45895.1"/>
    <property type="molecule type" value="Genomic_DNA"/>
</dbReference>
<feature type="compositionally biased region" description="Low complexity" evidence="1">
    <location>
        <begin position="1232"/>
        <end position="1247"/>
    </location>
</feature>
<feature type="region of interest" description="Disordered" evidence="1">
    <location>
        <begin position="1144"/>
        <end position="1176"/>
    </location>
</feature>
<keyword evidence="2" id="KW-0812">Transmembrane</keyword>
<feature type="region of interest" description="Disordered" evidence="1">
    <location>
        <begin position="34"/>
        <end position="157"/>
    </location>
</feature>
<feature type="signal peptide" evidence="3">
    <location>
        <begin position="1"/>
        <end position="36"/>
    </location>
</feature>
<feature type="compositionally biased region" description="Low complexity" evidence="1">
    <location>
        <begin position="1564"/>
        <end position="1579"/>
    </location>
</feature>
<gene>
    <name evidence="4" type="ORF">Agub_g7351</name>
</gene>
<name>A0AAD3DPZ4_9CHLO</name>
<feature type="transmembrane region" description="Helical" evidence="2">
    <location>
        <begin position="215"/>
        <end position="235"/>
    </location>
</feature>
<feature type="chain" id="PRO_5042256683" evidence="3">
    <location>
        <begin position="37"/>
        <end position="1589"/>
    </location>
</feature>
<proteinExistence type="predicted"/>
<feature type="compositionally biased region" description="Polar residues" evidence="1">
    <location>
        <begin position="1294"/>
        <end position="1305"/>
    </location>
</feature>
<feature type="region of interest" description="Disordered" evidence="1">
    <location>
        <begin position="1050"/>
        <end position="1082"/>
    </location>
</feature>
<comment type="caution">
    <text evidence="4">The sequence shown here is derived from an EMBL/GenBank/DDBJ whole genome shotgun (WGS) entry which is preliminary data.</text>
</comment>
<dbReference type="PANTHER" id="PTHR47687:SF4">
    <property type="entry name" value="G8 DOMAIN-CONTAINING PROTEIN DDB_G0286311-RELATED"/>
    <property type="match status" value="1"/>
</dbReference>
<dbReference type="InterPro" id="IPR052334">
    <property type="entry name" value="G8_domain-comF-like"/>
</dbReference>
<keyword evidence="2" id="KW-0472">Membrane</keyword>
<feature type="transmembrane region" description="Helical" evidence="2">
    <location>
        <begin position="269"/>
        <end position="289"/>
    </location>
</feature>
<accession>A0AAD3DPZ4</accession>
<dbReference type="PANTHER" id="PTHR47687">
    <property type="entry name" value="G8 DOMAIN-CONTAINING PROTEIN DDB_G0288475-RELATED"/>
    <property type="match status" value="1"/>
</dbReference>
<keyword evidence="3" id="KW-0732">Signal</keyword>
<keyword evidence="5" id="KW-1185">Reference proteome</keyword>
<feature type="region of interest" description="Disordered" evidence="1">
    <location>
        <begin position="1193"/>
        <end position="1360"/>
    </location>
</feature>
<protein>
    <submittedName>
        <fullName evidence="4">Uncharacterized protein</fullName>
    </submittedName>
</protein>
<feature type="compositionally biased region" description="Low complexity" evidence="1">
    <location>
        <begin position="1335"/>
        <end position="1353"/>
    </location>
</feature>
<reference evidence="4 5" key="1">
    <citation type="journal article" date="2021" name="Sci. Rep.">
        <title>Genome sequencing of the multicellular alga Astrephomene provides insights into convergent evolution of germ-soma differentiation.</title>
        <authorList>
            <person name="Yamashita S."/>
            <person name="Yamamoto K."/>
            <person name="Matsuzaki R."/>
            <person name="Suzuki S."/>
            <person name="Yamaguchi H."/>
            <person name="Hirooka S."/>
            <person name="Minakuchi Y."/>
            <person name="Miyagishima S."/>
            <person name="Kawachi M."/>
            <person name="Toyoda A."/>
            <person name="Nozaki H."/>
        </authorList>
    </citation>
    <scope>NUCLEOTIDE SEQUENCE [LARGE SCALE GENOMIC DNA]</scope>
    <source>
        <strain evidence="4 5">NIES-4017</strain>
    </source>
</reference>
<feature type="region of interest" description="Disordered" evidence="1">
    <location>
        <begin position="1516"/>
        <end position="1589"/>
    </location>
</feature>
<evidence type="ECO:0000313" key="4">
    <source>
        <dbReference type="EMBL" id="GFR45895.1"/>
    </source>
</evidence>
<feature type="compositionally biased region" description="Low complexity" evidence="1">
    <location>
        <begin position="1516"/>
        <end position="1543"/>
    </location>
</feature>
<feature type="transmembrane region" description="Helical" evidence="2">
    <location>
        <begin position="1009"/>
        <end position="1029"/>
    </location>
</feature>
<sequence>MGPPRAGRFSRGTLTARLRLSILFLVIWLPAALSQASPPPSPPSPSPPSPAPPSPSPPNPPSPGPSPPNPPSPGPSPPSPPSPNPSPLPPSPPSPPTPSPAPPSPPSPPSPPPPSPAPPQPPSPPPSPTPPSPAPPLKPVAKAIYQPPSSPAGNTSTDLSGSEYAPYSLEVCPDARWKDLIFLWGPSIPAVFDNATHWEDGDFQHYGTNVIIPQLSANIIFASLAAAVLLGLMLWRFIRACFCQQCIQDRPYLDPSVLLSGWRFWLPKALVLLLGLVGLGVCIAGAVVVRKNGFLRIWPHVDELIVHVNSTTAIAADLAAGLDDVYPHVDALTNLSSRVNFPAARAYVLNLADYLDLPAANPNTLVTALVDLDGNVTSVRSRLAATRAQLVSPPIDTDALAAGVAAMADAVDGSGDTLGALNALSSALTQVAAVSSPPLSASLLSALNSALAGADITGWQASLDDMLAGIQEWQVALSSPSSLPALATAVSALDSGVAELRSMQTRIANTAILAFLNAWNVYSASFSGLFSVVNMTQTNLLLFDPATSASTARLQFVYGNVSALQSLNPKPSTLAANLNMLSLSASVSPAASLAASLSQMQAALQAELPDGSTTLAGAKAAVTSLKSALSSLQPKQAATSTALAGYKASPTQATLDALKATVSGTGNTAELTSAAAAAVKATAADPNVLAVQSTISSTDLVSLSASVAADSASVVSAIDTTTGQLTQLVPSLSPYIGNFTGAAAAYNAMASPKLTEMALLRSAFATLEEQLVRVPRAVRTHAANTSALISKGVELVRQQVVDKLINSRLTNRRKTKETDIALFATTIVLFCIACWFLGLLLLTAGLDNARGLSFVCTSLAAVSLLLFLLAIVYAIALTLLQDGCYHAERLAADYAGSQLKPLLDYYFFSSEGVSPVAALQRAQVADLEEAMSQIAGPSARLVANISASAYVPLPKLQAALYGIQAYANTTTAQVTNITSMASLPAILPTYLDFKTVPCCDVGAHYMSQYVLLTAAGWLLMVACCMAVPLQMRLDALPRFVFGRRQSTRSLGLSQNPSQIKPLEDDLLGSKGGLSPRGPVMRANTPKAWDAAAASPHPQPHPQAAALAAMDAATGADPVAAAAAAAPAPAQAAAAHALPPVHVRARTGTAGGDSEPANSGRLPGALHPHALPDGDSDAMPAAVAAAAAAAAAAPAVSKPPSPAASTDASVSSDKPAPAGDAAAPEPEVKRASSGDGAAAAAAAAAGAAPPSPTAPEKRVSATDNAAHGDPSSASSSDALPAGAAPAAAAAATATETRQSPRTTNDGTAGGAITSGQPKPRTTNDGTAGGGSMPGLAPAAAAAASSDDAPAAAPPTVNGGGKPAVTFLKAPVYVRSGGSVTSIGHLEELRLASAASAQAAAAVAVQAAPAPPADRHVTMHAGDAPDLGRAISMKRLGDEPDLGRAFSMKGPDNLHMPGRKNAWSRDGTNPVDVEAAAAAASQEAAAAAAAAVAAADAAAAAMAGADAGAVAPPAQLPAAAAGDAAPSAPAAAGAAHDPLLSPAASTGGGGAPGSQPHPPDRHHLPPLKLASRKSSLSSLPPINGHHYHSQD</sequence>
<dbReference type="Proteomes" id="UP001054857">
    <property type="component" value="Unassembled WGS sequence"/>
</dbReference>
<keyword evidence="2" id="KW-1133">Transmembrane helix</keyword>